<keyword evidence="8" id="KW-1185">Reference proteome</keyword>
<dbReference type="SMART" id="SM01417">
    <property type="entry name" value="Solute_trans_a"/>
    <property type="match status" value="1"/>
</dbReference>
<evidence type="ECO:0000313" key="8">
    <source>
        <dbReference type="Proteomes" id="UP001465755"/>
    </source>
</evidence>
<feature type="transmembrane region" description="Helical" evidence="6">
    <location>
        <begin position="178"/>
        <end position="202"/>
    </location>
</feature>
<evidence type="ECO:0000256" key="5">
    <source>
        <dbReference type="SAM" id="MobiDB-lite"/>
    </source>
</evidence>
<comment type="caution">
    <text evidence="7">The sequence shown here is derived from an EMBL/GenBank/DDBJ whole genome shotgun (WGS) entry which is preliminary data.</text>
</comment>
<dbReference type="Pfam" id="PF03619">
    <property type="entry name" value="Solute_trans_a"/>
    <property type="match status" value="2"/>
</dbReference>
<reference evidence="7 8" key="1">
    <citation type="journal article" date="2024" name="Nat. Commun.">
        <title>Phylogenomics reveals the evolutionary origins of lichenization in chlorophyte algae.</title>
        <authorList>
            <person name="Puginier C."/>
            <person name="Libourel C."/>
            <person name="Otte J."/>
            <person name="Skaloud P."/>
            <person name="Haon M."/>
            <person name="Grisel S."/>
            <person name="Petersen M."/>
            <person name="Berrin J.G."/>
            <person name="Delaux P.M."/>
            <person name="Dal Grande F."/>
            <person name="Keller J."/>
        </authorList>
    </citation>
    <scope>NUCLEOTIDE SEQUENCE [LARGE SCALE GENOMIC DNA]</scope>
    <source>
        <strain evidence="7 8">SAG 2036</strain>
    </source>
</reference>
<keyword evidence="3 6" id="KW-1133">Transmembrane helix</keyword>
<evidence type="ECO:0000256" key="1">
    <source>
        <dbReference type="ARBA" id="ARBA00004141"/>
    </source>
</evidence>
<feature type="compositionally biased region" description="Basic and acidic residues" evidence="5">
    <location>
        <begin position="400"/>
        <end position="419"/>
    </location>
</feature>
<evidence type="ECO:0000256" key="4">
    <source>
        <dbReference type="ARBA" id="ARBA00023136"/>
    </source>
</evidence>
<keyword evidence="2 6" id="KW-0812">Transmembrane</keyword>
<evidence type="ECO:0000313" key="7">
    <source>
        <dbReference type="EMBL" id="KAK9808489.1"/>
    </source>
</evidence>
<feature type="transmembrane region" description="Helical" evidence="6">
    <location>
        <begin position="134"/>
        <end position="158"/>
    </location>
</feature>
<keyword evidence="4 6" id="KW-0472">Membrane</keyword>
<dbReference type="EMBL" id="JALJOQ010000022">
    <property type="protein sequence ID" value="KAK9808489.1"/>
    <property type="molecule type" value="Genomic_DNA"/>
</dbReference>
<evidence type="ECO:0000256" key="6">
    <source>
        <dbReference type="SAM" id="Phobius"/>
    </source>
</evidence>
<evidence type="ECO:0000256" key="2">
    <source>
        <dbReference type="ARBA" id="ARBA00022692"/>
    </source>
</evidence>
<dbReference type="GO" id="GO:0016020">
    <property type="term" value="C:membrane"/>
    <property type="evidence" value="ECO:0007669"/>
    <property type="project" value="UniProtKB-SubCell"/>
</dbReference>
<feature type="region of interest" description="Disordered" evidence="5">
    <location>
        <begin position="345"/>
        <end position="487"/>
    </location>
</feature>
<feature type="transmembrane region" description="Helical" evidence="6">
    <location>
        <begin position="12"/>
        <end position="31"/>
    </location>
</feature>
<dbReference type="Proteomes" id="UP001465755">
    <property type="component" value="Unassembled WGS sequence"/>
</dbReference>
<proteinExistence type="predicted"/>
<feature type="transmembrane region" description="Helical" evidence="6">
    <location>
        <begin position="43"/>
        <end position="61"/>
    </location>
</feature>
<feature type="transmembrane region" description="Helical" evidence="6">
    <location>
        <begin position="105"/>
        <end position="122"/>
    </location>
</feature>
<comment type="subcellular location">
    <subcellularLocation>
        <location evidence="1">Membrane</location>
        <topology evidence="1">Multi-pass membrane protein</topology>
    </subcellularLocation>
</comment>
<gene>
    <name evidence="7" type="ORF">WJX73_000788</name>
</gene>
<evidence type="ECO:0000256" key="3">
    <source>
        <dbReference type="ARBA" id="ARBA00022989"/>
    </source>
</evidence>
<feature type="compositionally biased region" description="Acidic residues" evidence="5">
    <location>
        <begin position="361"/>
        <end position="382"/>
    </location>
</feature>
<dbReference type="AlphaFoldDB" id="A0AAW1PKA0"/>
<dbReference type="PANTHER" id="PTHR23423">
    <property type="entry name" value="ORGANIC SOLUTE TRANSPORTER-RELATED"/>
    <property type="match status" value="1"/>
</dbReference>
<feature type="compositionally biased region" description="Gly residues" evidence="5">
    <location>
        <begin position="436"/>
        <end position="450"/>
    </location>
</feature>
<feature type="transmembrane region" description="Helical" evidence="6">
    <location>
        <begin position="81"/>
        <end position="98"/>
    </location>
</feature>
<accession>A0AAW1PKA0</accession>
<protein>
    <submittedName>
        <fullName evidence="7">Uncharacterized protein</fullName>
    </submittedName>
</protein>
<dbReference type="InterPro" id="IPR005178">
    <property type="entry name" value="Ostalpha/TMEM184C"/>
</dbReference>
<organism evidence="7 8">
    <name type="scientific">Symbiochloris irregularis</name>
    <dbReference type="NCBI Taxonomy" id="706552"/>
    <lineage>
        <taxon>Eukaryota</taxon>
        <taxon>Viridiplantae</taxon>
        <taxon>Chlorophyta</taxon>
        <taxon>core chlorophytes</taxon>
        <taxon>Trebouxiophyceae</taxon>
        <taxon>Trebouxiales</taxon>
        <taxon>Trebouxiaceae</taxon>
        <taxon>Symbiochloris</taxon>
    </lineage>
</organism>
<name>A0AAW1PKA0_9CHLO</name>
<sequence length="487" mass="53107">MSLLGDAGAKAIAGICGSLAVIISISQIISHIRNYTGPLFQRYIVRIVFMVPLYAIMSFLSLLMPETSIYFDSVRDCYEAWMIYNFLSLCLAFVGGAGQGTLQFVYLKPALAILTVVLYTQGHYNDGYWGPNDGYLWLTIIYNITYSLALYALLLFYLGAHDLLLPYNPLLKFALVKLVIFLTFWQGLFVAFLVGGGAIATVRDGKNLQNFLICVEMLPASLGMLFAFPYSEYKGAPGSVSSGIGMANMRHVISIHDVVSDTLHQFAPTYHDYVLYDNAGKKAVPKTIRTKTFVPVGEMPGAKGKAKGKDKQPLPEAMESNLLANMEMGVHRPELGRTTTDLEALDPAESPEHPSRFVLDPAEEDDEDMFYPGQPDEEDDEEGMPHTSAPITAPAPHSKMLHDTEADVTRRTTDPDRDQPGSSTGNPLAGDLLGSSGFGGNAIWGASGGAKDGKKSPPRKGSRRTGQGQGPQVPKQLSKWKSPHNAE</sequence>